<proteinExistence type="predicted"/>
<gene>
    <name evidence="1" type="ORF">MNB_SM-6-516</name>
</gene>
<dbReference type="EMBL" id="FPHK01000078">
    <property type="protein sequence ID" value="SFV64399.1"/>
    <property type="molecule type" value="Genomic_DNA"/>
</dbReference>
<protein>
    <submittedName>
        <fullName evidence="1">Radical SAM</fullName>
    </submittedName>
</protein>
<evidence type="ECO:0000313" key="1">
    <source>
        <dbReference type="EMBL" id="SFV64399.1"/>
    </source>
</evidence>
<sequence length="92" mass="10566">MPKVFANFYAFGLWIYEQTDSTWKISLQRQGELLFAYLNEIKKIDAQTIADAMLEDIMKLKGRAVPHYLKAYAKGFQANAKLGTSGFNKRQN</sequence>
<accession>A0A1W1CF37</accession>
<organism evidence="1">
    <name type="scientific">hydrothermal vent metagenome</name>
    <dbReference type="NCBI Taxonomy" id="652676"/>
    <lineage>
        <taxon>unclassified sequences</taxon>
        <taxon>metagenomes</taxon>
        <taxon>ecological metagenomes</taxon>
    </lineage>
</organism>
<dbReference type="AlphaFoldDB" id="A0A1W1CF37"/>
<reference evidence="1" key="1">
    <citation type="submission" date="2016-10" db="EMBL/GenBank/DDBJ databases">
        <authorList>
            <person name="de Groot N.N."/>
        </authorList>
    </citation>
    <scope>NUCLEOTIDE SEQUENCE</scope>
</reference>
<name>A0A1W1CF37_9ZZZZ</name>